<proteinExistence type="predicted"/>
<dbReference type="EMBL" id="UAVU01000003">
    <property type="protein sequence ID" value="SQA98657.1"/>
    <property type="molecule type" value="Genomic_DNA"/>
</dbReference>
<accession>A0A2X2T8A7</accession>
<gene>
    <name evidence="1" type="ORF">NCTC12120_02553</name>
</gene>
<reference evidence="1 2" key="1">
    <citation type="submission" date="2018-06" db="EMBL/GenBank/DDBJ databases">
        <authorList>
            <consortium name="Pathogen Informatics"/>
            <person name="Doyle S."/>
        </authorList>
    </citation>
    <scope>NUCLEOTIDE SEQUENCE [LARGE SCALE GENOMIC DNA]</scope>
    <source>
        <strain evidence="1 2">NCTC12120</strain>
    </source>
</reference>
<dbReference type="AlphaFoldDB" id="A0A2X2T8A7"/>
<dbReference type="Proteomes" id="UP000251197">
    <property type="component" value="Unassembled WGS sequence"/>
</dbReference>
<organism evidence="1 2">
    <name type="scientific">Cedecea neteri</name>
    <dbReference type="NCBI Taxonomy" id="158822"/>
    <lineage>
        <taxon>Bacteria</taxon>
        <taxon>Pseudomonadati</taxon>
        <taxon>Pseudomonadota</taxon>
        <taxon>Gammaproteobacteria</taxon>
        <taxon>Enterobacterales</taxon>
        <taxon>Enterobacteriaceae</taxon>
        <taxon>Cedecea</taxon>
    </lineage>
</organism>
<protein>
    <submittedName>
        <fullName evidence="1">Uncharacterized protein</fullName>
    </submittedName>
</protein>
<evidence type="ECO:0000313" key="1">
    <source>
        <dbReference type="EMBL" id="SQA98657.1"/>
    </source>
</evidence>
<name>A0A2X2T8A7_9ENTR</name>
<evidence type="ECO:0000313" key="2">
    <source>
        <dbReference type="Proteomes" id="UP000251197"/>
    </source>
</evidence>
<sequence>MTALGEVLPRREDEIRGIEGDRTVQVKPVDAGQHYALAGKLDDVMGDQRFCYRVGGFQVVVTVPFLPRFEQRPGDKRIAVGGVVFVGE</sequence>